<dbReference type="AlphaFoldDB" id="A0A6V8M1S8"/>
<gene>
    <name evidence="1" type="ORF">NNJEOMEG_02250</name>
</gene>
<protein>
    <submittedName>
        <fullName evidence="1">Uncharacterized protein</fullName>
    </submittedName>
</protein>
<reference evidence="1 2" key="1">
    <citation type="submission" date="2020-04" db="EMBL/GenBank/DDBJ databases">
        <authorList>
            <consortium name="Desulfovibrio sp. FSS-1 genome sequencing consortium"/>
            <person name="Shimoshige H."/>
            <person name="Kobayashi H."/>
            <person name="Maekawa T."/>
        </authorList>
    </citation>
    <scope>NUCLEOTIDE SEQUENCE [LARGE SCALE GENOMIC DNA]</scope>
    <source>
        <strain evidence="1 2">SIID29052-01</strain>
    </source>
</reference>
<name>A0A6V8M1S8_9BACT</name>
<reference evidence="1 2" key="2">
    <citation type="submission" date="2020-05" db="EMBL/GenBank/DDBJ databases">
        <title>Draft genome sequence of Desulfovibrio sp. strainFSS-1.</title>
        <authorList>
            <person name="Shimoshige H."/>
            <person name="Kobayashi H."/>
            <person name="Maekawa T."/>
        </authorList>
    </citation>
    <scope>NUCLEOTIDE SEQUENCE [LARGE SCALE GENOMIC DNA]</scope>
    <source>
        <strain evidence="1 2">SIID29052-01</strain>
    </source>
</reference>
<comment type="caution">
    <text evidence="1">The sequence shown here is derived from an EMBL/GenBank/DDBJ whole genome shotgun (WGS) entry which is preliminary data.</text>
</comment>
<dbReference type="Proteomes" id="UP000494245">
    <property type="component" value="Unassembled WGS sequence"/>
</dbReference>
<organism evidence="1 2">
    <name type="scientific">Fundidesulfovibrio magnetotacticus</name>
    <dbReference type="NCBI Taxonomy" id="2730080"/>
    <lineage>
        <taxon>Bacteria</taxon>
        <taxon>Pseudomonadati</taxon>
        <taxon>Thermodesulfobacteriota</taxon>
        <taxon>Desulfovibrionia</taxon>
        <taxon>Desulfovibrionales</taxon>
        <taxon>Desulfovibrionaceae</taxon>
        <taxon>Fundidesulfovibrio</taxon>
    </lineage>
</organism>
<dbReference type="EMBL" id="BLTE01000010">
    <property type="protein sequence ID" value="GFK94405.1"/>
    <property type="molecule type" value="Genomic_DNA"/>
</dbReference>
<proteinExistence type="predicted"/>
<sequence length="172" mass="18623">MSITILHNPVDGVSRDFLASLGLQEPDKDDTDVVVSGQPVRLISDHAKAVAACPGFGCYPVLVYEADGAVHVLNGPTTWQQCLDFMNAPWGENAPPVSREMTRLEFLARFTEAELVLLKGLEFSDPNVGLFWEEWRAATAIRTDDARTVNAVQRMEAAGLIAAGRAAEILGA</sequence>
<accession>A0A6V8M1S8</accession>
<evidence type="ECO:0000313" key="2">
    <source>
        <dbReference type="Proteomes" id="UP000494245"/>
    </source>
</evidence>
<evidence type="ECO:0000313" key="1">
    <source>
        <dbReference type="EMBL" id="GFK94405.1"/>
    </source>
</evidence>
<keyword evidence="2" id="KW-1185">Reference proteome</keyword>
<dbReference type="RefSeq" id="WP_173084462.1">
    <property type="nucleotide sequence ID" value="NZ_BLTE01000010.1"/>
</dbReference>